<evidence type="ECO:0000256" key="3">
    <source>
        <dbReference type="PROSITE-ProRule" id="PRU01091"/>
    </source>
</evidence>
<dbReference type="GO" id="GO:0000160">
    <property type="term" value="P:phosphorelay signal transduction system"/>
    <property type="evidence" value="ECO:0007669"/>
    <property type="project" value="InterPro"/>
</dbReference>
<dbReference type="Gene3D" id="1.25.40.10">
    <property type="entry name" value="Tetratricopeptide repeat domain"/>
    <property type="match status" value="1"/>
</dbReference>
<keyword evidence="6" id="KW-1185">Reference proteome</keyword>
<evidence type="ECO:0000256" key="1">
    <source>
        <dbReference type="ARBA" id="ARBA00023125"/>
    </source>
</evidence>
<dbReference type="SUPFAM" id="SSF48452">
    <property type="entry name" value="TPR-like"/>
    <property type="match status" value="1"/>
</dbReference>
<feature type="domain" description="OmpR/PhoB-type" evidence="4">
    <location>
        <begin position="6"/>
        <end position="100"/>
    </location>
</feature>
<dbReference type="PROSITE" id="PS51755">
    <property type="entry name" value="OMPR_PHOB"/>
    <property type="match status" value="1"/>
</dbReference>
<protein>
    <recommendedName>
        <fullName evidence="4">OmpR/PhoB-type domain-containing protein</fullName>
    </recommendedName>
</protein>
<sequence length="648" mass="71212">MSSPGSKIYEFGDYRVDPARRVLTDANGQRIELTGKAFDTLLYFLKHPGIVIDRTTLLSALWPDTVVEENNLNQAVTVLRRALGRDYITTVPRRGYQFTAAVHQNADLAHVVVSGGESPPSRKLPAVLAAGILVVAVAYALFGSISNGPADARRSPKVAVLPCDNLSPDTEDAYLALSLHQEILEQLGKLGGLLVVSRSSMMNYVADRPPVPEIAELLDATAVMECSVRYSAGEIVVTAQLIDPETDSPLWLQSYPGDLAEVSTVIDIQADIATQVAAALGVDYLPAEQQRLEKMPTASVDAYAEYLKAKQSVTWGGYTLGYSNDDFHRHINQAIEADPGFELAYSDRAIGHLSRAMDALIKHHRARDPDPNRDTPEQLLALARQDANTALDLDPAIGRAHAVLGAVEHILENRESAHAHFRRAIDSSPNDAEILSFVVGFYLRGGQQRAALELLTHIKRLDPVDRDVGFYFYLARDRQTAMQLLRRMLKLNPDDAYVHSLIGYCLALDGIAEQAETSLRLAEELHRRDAQVSQQGLSAGGLSTLAYAYGRIGLADDVQRLAEQFIRIADSKPVHPMRQAEIQLALGNIDRAYDVLSVMAERPLPPFVSLQLDFVLNTYNDPVLEEPRFVALRRNLGGEAFPDDAKAD</sequence>
<evidence type="ECO:0000313" key="5">
    <source>
        <dbReference type="EMBL" id="GHD37097.1"/>
    </source>
</evidence>
<dbReference type="CDD" id="cd00383">
    <property type="entry name" value="trans_reg_C"/>
    <property type="match status" value="1"/>
</dbReference>
<proteinExistence type="predicted"/>
<dbReference type="Proteomes" id="UP000644693">
    <property type="component" value="Unassembled WGS sequence"/>
</dbReference>
<evidence type="ECO:0000313" key="6">
    <source>
        <dbReference type="Proteomes" id="UP000644693"/>
    </source>
</evidence>
<dbReference type="PANTHER" id="PTHR12558:SF13">
    <property type="entry name" value="CELL DIVISION CYCLE PROTEIN 27 HOMOLOG"/>
    <property type="match status" value="1"/>
</dbReference>
<gene>
    <name evidence="5" type="ORF">GCM10007053_26270</name>
</gene>
<accession>A0A918XKW8</accession>
<organism evidence="5 6">
    <name type="scientific">Parahalioglobus pacificus</name>
    <dbReference type="NCBI Taxonomy" id="930806"/>
    <lineage>
        <taxon>Bacteria</taxon>
        <taxon>Pseudomonadati</taxon>
        <taxon>Pseudomonadota</taxon>
        <taxon>Gammaproteobacteria</taxon>
        <taxon>Cellvibrionales</taxon>
        <taxon>Halieaceae</taxon>
        <taxon>Parahalioglobus</taxon>
    </lineage>
</organism>
<dbReference type="InterPro" id="IPR036388">
    <property type="entry name" value="WH-like_DNA-bd_sf"/>
</dbReference>
<keyword evidence="2" id="KW-0802">TPR repeat</keyword>
<dbReference type="InterPro" id="IPR016032">
    <property type="entry name" value="Sig_transdc_resp-reg_C-effctor"/>
</dbReference>
<dbReference type="InterPro" id="IPR011990">
    <property type="entry name" value="TPR-like_helical_dom_sf"/>
</dbReference>
<dbReference type="AlphaFoldDB" id="A0A918XKW8"/>
<keyword evidence="1 3" id="KW-0238">DNA-binding</keyword>
<comment type="caution">
    <text evidence="5">The sequence shown here is derived from an EMBL/GenBank/DDBJ whole genome shotgun (WGS) entry which is preliminary data.</text>
</comment>
<dbReference type="GO" id="GO:0006355">
    <property type="term" value="P:regulation of DNA-templated transcription"/>
    <property type="evidence" value="ECO:0007669"/>
    <property type="project" value="InterPro"/>
</dbReference>
<evidence type="ECO:0000256" key="2">
    <source>
        <dbReference type="PROSITE-ProRule" id="PRU00339"/>
    </source>
</evidence>
<dbReference type="InterPro" id="IPR001867">
    <property type="entry name" value="OmpR/PhoB-type_DNA-bd"/>
</dbReference>
<evidence type="ECO:0000259" key="4">
    <source>
        <dbReference type="PROSITE" id="PS51755"/>
    </source>
</evidence>
<dbReference type="RefSeq" id="WP_189478231.1">
    <property type="nucleotide sequence ID" value="NZ_BMYM01000002.1"/>
</dbReference>
<reference evidence="5" key="1">
    <citation type="journal article" date="2014" name="Int. J. Syst. Evol. Microbiol.">
        <title>Complete genome sequence of Corynebacterium casei LMG S-19264T (=DSM 44701T), isolated from a smear-ripened cheese.</title>
        <authorList>
            <consortium name="US DOE Joint Genome Institute (JGI-PGF)"/>
            <person name="Walter F."/>
            <person name="Albersmeier A."/>
            <person name="Kalinowski J."/>
            <person name="Ruckert C."/>
        </authorList>
    </citation>
    <scope>NUCLEOTIDE SEQUENCE</scope>
    <source>
        <strain evidence="5">KCTC 23430</strain>
    </source>
</reference>
<dbReference type="InterPro" id="IPR019734">
    <property type="entry name" value="TPR_rpt"/>
</dbReference>
<dbReference type="SMART" id="SM00862">
    <property type="entry name" value="Trans_reg_C"/>
    <property type="match status" value="1"/>
</dbReference>
<dbReference type="GO" id="GO:0003677">
    <property type="term" value="F:DNA binding"/>
    <property type="evidence" value="ECO:0007669"/>
    <property type="project" value="UniProtKB-UniRule"/>
</dbReference>
<dbReference type="PROSITE" id="PS50005">
    <property type="entry name" value="TPR"/>
    <property type="match status" value="1"/>
</dbReference>
<dbReference type="PANTHER" id="PTHR12558">
    <property type="entry name" value="CELL DIVISION CYCLE 16,23,27"/>
    <property type="match status" value="1"/>
</dbReference>
<dbReference type="SUPFAM" id="SSF46894">
    <property type="entry name" value="C-terminal effector domain of the bipartite response regulators"/>
    <property type="match status" value="1"/>
</dbReference>
<feature type="DNA-binding region" description="OmpR/PhoB-type" evidence="3">
    <location>
        <begin position="6"/>
        <end position="100"/>
    </location>
</feature>
<dbReference type="Pfam" id="PF00486">
    <property type="entry name" value="Trans_reg_C"/>
    <property type="match status" value="1"/>
</dbReference>
<dbReference type="EMBL" id="BMYM01000002">
    <property type="protein sequence ID" value="GHD37097.1"/>
    <property type="molecule type" value="Genomic_DNA"/>
</dbReference>
<dbReference type="Gene3D" id="1.10.10.10">
    <property type="entry name" value="Winged helix-like DNA-binding domain superfamily/Winged helix DNA-binding domain"/>
    <property type="match status" value="1"/>
</dbReference>
<name>A0A918XKW8_9GAMM</name>
<feature type="repeat" description="TPR" evidence="2">
    <location>
        <begin position="398"/>
        <end position="431"/>
    </location>
</feature>
<reference evidence="5" key="2">
    <citation type="submission" date="2020-09" db="EMBL/GenBank/DDBJ databases">
        <authorList>
            <person name="Sun Q."/>
            <person name="Kim S."/>
        </authorList>
    </citation>
    <scope>NUCLEOTIDE SEQUENCE</scope>
    <source>
        <strain evidence="5">KCTC 23430</strain>
    </source>
</reference>